<evidence type="ECO:0000256" key="1">
    <source>
        <dbReference type="SAM" id="MobiDB-lite"/>
    </source>
</evidence>
<sequence length="318" mass="35731">MPTGRATMIDKTAIKAIQHYITISGDAAYTLQELRDIAGADAKPAIDTLIRRQVLGRLGQGLYVPMKEGVFRPGPVPAFPFEQSCACVLQKLRIEFRPGRAVRDYNAGRTTQVPARVIFEVRGNRMPQMGYGKQVLLYDNKTYPKSELARFAAIDPWPCDGELSADQAIQRLRDYMRAVPDSIYLRQDFEHLALQQTATAIRTIISKNLVAELGTGIYGRLESSGGGYQLAAGGLYRAVCRALDRMDIEWRPRMAWRRYQSGAGPKPSVPSFEVRGRRRPRLQYAGVPVAYDNEQMSPAELRTVGRDDPWPEMGWPPR</sequence>
<comment type="caution">
    <text evidence="2">The sequence shown here is derived from an EMBL/GenBank/DDBJ whole genome shotgun (WGS) entry which is preliminary data.</text>
</comment>
<dbReference type="RefSeq" id="WP_176622101.1">
    <property type="nucleotide sequence ID" value="NZ_JABXXQ010000032.1"/>
</dbReference>
<dbReference type="AlphaFoldDB" id="A0A850NHP4"/>
<dbReference type="EMBL" id="JABXXQ010000032">
    <property type="protein sequence ID" value="NVN29381.1"/>
    <property type="molecule type" value="Genomic_DNA"/>
</dbReference>
<feature type="region of interest" description="Disordered" evidence="1">
    <location>
        <begin position="296"/>
        <end position="318"/>
    </location>
</feature>
<evidence type="ECO:0000313" key="3">
    <source>
        <dbReference type="Proteomes" id="UP000565205"/>
    </source>
</evidence>
<dbReference type="Proteomes" id="UP000565205">
    <property type="component" value="Unassembled WGS sequence"/>
</dbReference>
<organism evidence="2 3">
    <name type="scientific">Endobacter medicaginis</name>
    <dbReference type="NCBI Taxonomy" id="1181271"/>
    <lineage>
        <taxon>Bacteria</taxon>
        <taxon>Pseudomonadati</taxon>
        <taxon>Pseudomonadota</taxon>
        <taxon>Alphaproteobacteria</taxon>
        <taxon>Acetobacterales</taxon>
        <taxon>Acetobacteraceae</taxon>
        <taxon>Endobacter</taxon>
    </lineage>
</organism>
<reference evidence="2 3" key="1">
    <citation type="submission" date="2020-06" db="EMBL/GenBank/DDBJ databases">
        <title>Description of novel acetic acid bacteria.</title>
        <authorList>
            <person name="Sombolestani A."/>
        </authorList>
    </citation>
    <scope>NUCLEOTIDE SEQUENCE [LARGE SCALE GENOMIC DNA]</scope>
    <source>
        <strain evidence="2 3">LMG 26838</strain>
    </source>
</reference>
<accession>A0A850NHP4</accession>
<protein>
    <submittedName>
        <fullName evidence="2">Uncharacterized protein</fullName>
    </submittedName>
</protein>
<proteinExistence type="predicted"/>
<evidence type="ECO:0000313" key="2">
    <source>
        <dbReference type="EMBL" id="NVN29381.1"/>
    </source>
</evidence>
<gene>
    <name evidence="2" type="ORF">HUK83_03375</name>
</gene>
<name>A0A850NHP4_9PROT</name>